<dbReference type="InterPro" id="IPR023750">
    <property type="entry name" value="RbsD-like_sf"/>
</dbReference>
<dbReference type="GO" id="GO:0016872">
    <property type="term" value="F:intramolecular lyase activity"/>
    <property type="evidence" value="ECO:0007669"/>
    <property type="project" value="UniProtKB-UniRule"/>
</dbReference>
<dbReference type="InterPro" id="IPR023064">
    <property type="entry name" value="D-ribose_pyranase"/>
</dbReference>
<gene>
    <name evidence="6" type="primary">rbsD</name>
    <name evidence="7" type="ORF">EV214_106118</name>
</gene>
<dbReference type="UniPathway" id="UPA00916">
    <property type="reaction ID" value="UER00888"/>
</dbReference>
<dbReference type="GO" id="GO:0005829">
    <property type="term" value="C:cytosol"/>
    <property type="evidence" value="ECO:0007669"/>
    <property type="project" value="TreeGrafter"/>
</dbReference>
<protein>
    <recommendedName>
        <fullName evidence="2 6">D-ribose pyranase</fullName>
        <ecNumber evidence="2 6">5.4.99.62</ecNumber>
    </recommendedName>
</protein>
<dbReference type="GO" id="GO:0048029">
    <property type="term" value="F:monosaccharide binding"/>
    <property type="evidence" value="ECO:0007669"/>
    <property type="project" value="InterPro"/>
</dbReference>
<organism evidence="7 8">
    <name type="scientific">Marinisporobacter balticus</name>
    <dbReference type="NCBI Taxonomy" id="2018667"/>
    <lineage>
        <taxon>Bacteria</taxon>
        <taxon>Bacillati</taxon>
        <taxon>Bacillota</taxon>
        <taxon>Clostridia</taxon>
        <taxon>Peptostreptococcales</taxon>
        <taxon>Thermotaleaceae</taxon>
        <taxon>Marinisporobacter</taxon>
    </lineage>
</organism>
<dbReference type="AlphaFoldDB" id="A0A4R2KUI2"/>
<dbReference type="PANTHER" id="PTHR37831">
    <property type="entry name" value="D-RIBOSE PYRANASE"/>
    <property type="match status" value="1"/>
</dbReference>
<evidence type="ECO:0000313" key="7">
    <source>
        <dbReference type="EMBL" id="TCO77473.1"/>
    </source>
</evidence>
<keyword evidence="3 6" id="KW-0963">Cytoplasm</keyword>
<sequence>MKKTNLINSEISYIISKMGHTDMLTIADSGLPIPKETKRIDLALKKGMPSFLDTLETILEELRVEEVIIAREMKTVSLVLYEKLMKKIEELEKEENMNIKIVEVEHEAFKEVTKKSMCVVRTGEFTPYANIILKSGVVF</sequence>
<dbReference type="RefSeq" id="WP_132244021.1">
    <property type="nucleotide sequence ID" value="NZ_SLWV01000006.1"/>
</dbReference>
<dbReference type="NCBIfam" id="NF008761">
    <property type="entry name" value="PRK11797.1"/>
    <property type="match status" value="1"/>
</dbReference>
<feature type="active site" description="Proton donor" evidence="6">
    <location>
        <position position="20"/>
    </location>
</feature>
<comment type="subunit">
    <text evidence="6">Homodecamer.</text>
</comment>
<dbReference type="PANTHER" id="PTHR37831:SF1">
    <property type="entry name" value="D-RIBOSE PYRANASE"/>
    <property type="match status" value="1"/>
</dbReference>
<dbReference type="HAMAP" id="MF_01661">
    <property type="entry name" value="D_rib_pyranase"/>
    <property type="match status" value="1"/>
</dbReference>
<feature type="binding site" evidence="6">
    <location>
        <position position="106"/>
    </location>
    <ligand>
        <name>substrate</name>
    </ligand>
</feature>
<comment type="function">
    <text evidence="6">Catalyzes the interconversion of beta-pyran and beta-furan forms of D-ribose.</text>
</comment>
<dbReference type="EC" id="5.4.99.62" evidence="2 6"/>
<feature type="binding site" evidence="6">
    <location>
        <position position="28"/>
    </location>
    <ligand>
        <name>substrate</name>
    </ligand>
</feature>
<evidence type="ECO:0000256" key="2">
    <source>
        <dbReference type="ARBA" id="ARBA00012862"/>
    </source>
</evidence>
<dbReference type="InterPro" id="IPR007721">
    <property type="entry name" value="RbsD_FucU"/>
</dbReference>
<proteinExistence type="inferred from homology"/>
<dbReference type="Proteomes" id="UP000294919">
    <property type="component" value="Unassembled WGS sequence"/>
</dbReference>
<reference evidence="7 8" key="1">
    <citation type="submission" date="2019-03" db="EMBL/GenBank/DDBJ databases">
        <title>Genomic Encyclopedia of Type Strains, Phase IV (KMG-IV): sequencing the most valuable type-strain genomes for metagenomic binning, comparative biology and taxonomic classification.</title>
        <authorList>
            <person name="Goeker M."/>
        </authorList>
    </citation>
    <scope>NUCLEOTIDE SEQUENCE [LARGE SCALE GENOMIC DNA]</scope>
    <source>
        <strain evidence="7 8">DSM 102940</strain>
    </source>
</reference>
<name>A0A4R2KUI2_9FIRM</name>
<dbReference type="EMBL" id="SLWV01000006">
    <property type="protein sequence ID" value="TCO77473.1"/>
    <property type="molecule type" value="Genomic_DNA"/>
</dbReference>
<evidence type="ECO:0000256" key="1">
    <source>
        <dbReference type="ARBA" id="ARBA00000223"/>
    </source>
</evidence>
<keyword evidence="8" id="KW-1185">Reference proteome</keyword>
<feature type="binding site" evidence="6">
    <location>
        <begin position="128"/>
        <end position="130"/>
    </location>
    <ligand>
        <name>substrate</name>
    </ligand>
</feature>
<keyword evidence="4 6" id="KW-0413">Isomerase</keyword>
<evidence type="ECO:0000256" key="6">
    <source>
        <dbReference type="HAMAP-Rule" id="MF_01661"/>
    </source>
</evidence>
<dbReference type="GO" id="GO:0062193">
    <property type="term" value="F:D-ribose pyranase activity"/>
    <property type="evidence" value="ECO:0007669"/>
    <property type="project" value="UniProtKB-EC"/>
</dbReference>
<comment type="pathway">
    <text evidence="6">Carbohydrate metabolism; D-ribose degradation; D-ribose 5-phosphate from beta-D-ribopyranose: step 1/2.</text>
</comment>
<dbReference type="Pfam" id="PF05025">
    <property type="entry name" value="RbsD_FucU"/>
    <property type="match status" value="1"/>
</dbReference>
<accession>A0A4R2KUI2</accession>
<dbReference type="OrthoDB" id="9805009at2"/>
<evidence type="ECO:0000313" key="8">
    <source>
        <dbReference type="Proteomes" id="UP000294919"/>
    </source>
</evidence>
<dbReference type="SUPFAM" id="SSF102546">
    <property type="entry name" value="RbsD-like"/>
    <property type="match status" value="1"/>
</dbReference>
<comment type="similarity">
    <text evidence="6">Belongs to the RbsD / FucU family. RbsD subfamily.</text>
</comment>
<comment type="caution">
    <text evidence="7">The sequence shown here is derived from an EMBL/GenBank/DDBJ whole genome shotgun (WGS) entry which is preliminary data.</text>
</comment>
<evidence type="ECO:0000256" key="5">
    <source>
        <dbReference type="ARBA" id="ARBA00023277"/>
    </source>
</evidence>
<comment type="catalytic activity">
    <reaction evidence="1 6">
        <text>beta-D-ribopyranose = beta-D-ribofuranose</text>
        <dbReference type="Rhea" id="RHEA:25432"/>
        <dbReference type="ChEBI" id="CHEBI:27476"/>
        <dbReference type="ChEBI" id="CHEBI:47002"/>
        <dbReference type="EC" id="5.4.99.62"/>
    </reaction>
</comment>
<comment type="subcellular location">
    <subcellularLocation>
        <location evidence="6">Cytoplasm</location>
    </subcellularLocation>
</comment>
<evidence type="ECO:0000256" key="4">
    <source>
        <dbReference type="ARBA" id="ARBA00023235"/>
    </source>
</evidence>
<dbReference type="Gene3D" id="3.40.1650.10">
    <property type="entry name" value="RbsD-like domain"/>
    <property type="match status" value="1"/>
</dbReference>
<keyword evidence="5 6" id="KW-0119">Carbohydrate metabolism</keyword>
<dbReference type="GO" id="GO:0019303">
    <property type="term" value="P:D-ribose catabolic process"/>
    <property type="evidence" value="ECO:0007669"/>
    <property type="project" value="UniProtKB-UniRule"/>
</dbReference>
<evidence type="ECO:0000256" key="3">
    <source>
        <dbReference type="ARBA" id="ARBA00022490"/>
    </source>
</evidence>